<dbReference type="EMBL" id="JAJFAZ020000100">
    <property type="protein sequence ID" value="KAI5310955.1"/>
    <property type="molecule type" value="Genomic_DNA"/>
</dbReference>
<dbReference type="InParanoid" id="A0A5E4G996"/>
<keyword evidence="6" id="KW-1185">Reference proteome</keyword>
<dbReference type="EMBL" id="CABIKO010000434">
    <property type="protein sequence ID" value="VVA36168.1"/>
    <property type="molecule type" value="Genomic_DNA"/>
</dbReference>
<reference evidence="5" key="2">
    <citation type="journal article" date="2020" name="Plant J.">
        <title>Transposons played a major role in the diversification between the closely related almond and peach genomes: results from the almond genome sequence.</title>
        <authorList>
            <person name="Alioto T."/>
            <person name="Alexiou K.G."/>
            <person name="Bardil A."/>
            <person name="Barteri F."/>
            <person name="Castanera R."/>
            <person name="Cruz F."/>
            <person name="Dhingra A."/>
            <person name="Duval H."/>
            <person name="Fernandez I Marti A."/>
            <person name="Frias L."/>
            <person name="Galan B."/>
            <person name="Garcia J.L."/>
            <person name="Howad W."/>
            <person name="Gomez-Garrido J."/>
            <person name="Gut M."/>
            <person name="Julca I."/>
            <person name="Morata J."/>
            <person name="Puigdomenech P."/>
            <person name="Ribeca P."/>
            <person name="Rubio Cabetas M.J."/>
            <person name="Vlasova A."/>
            <person name="Wirthensohn M."/>
            <person name="Garcia-Mas J."/>
            <person name="Gabaldon T."/>
            <person name="Casacuberta J.M."/>
            <person name="Arus P."/>
        </authorList>
    </citation>
    <scope>NUCLEOTIDE SEQUENCE [LARGE SCALE GENOMIC DNA]</scope>
    <source>
        <strain evidence="5">cv. Texas</strain>
    </source>
</reference>
<dbReference type="Gramene" id="VVA36168">
    <property type="protein sequence ID" value="VVA36168"/>
    <property type="gene ID" value="Prudul26B000702"/>
</dbReference>
<evidence type="ECO:0000313" key="4">
    <source>
        <dbReference type="EMBL" id="VVA36168.1"/>
    </source>
</evidence>
<sequence length="208" mass="23014">MGEAPTECLASWRDVADGPLVLASIYKGLKEATIEPINLNVNGQLGMVQALRMLIGPRLLRIWRYSHVSNRDISPVVEKWTPEIINMVWSPIIPRFSTDSLDAPSYQTFHPAIQLATGKGQAAGEALGSARPKTPIFVQRKRNLVNVLTFFSPIAKVVSPSNAIEQLGTRKRSLPKESVSVGDMDRVQPEATQRKWARTSPAKTPWTC</sequence>
<evidence type="ECO:0000313" key="2">
    <source>
        <dbReference type="EMBL" id="KAI5310929.1"/>
    </source>
</evidence>
<dbReference type="EMBL" id="JAJFAZ020000103">
    <property type="protein sequence ID" value="KAI5310929.1"/>
    <property type="molecule type" value="Genomic_DNA"/>
</dbReference>
<dbReference type="Proteomes" id="UP001054821">
    <property type="component" value="Unassembled WGS sequence"/>
</dbReference>
<dbReference type="Proteomes" id="UP000327085">
    <property type="component" value="Chromosome 7"/>
</dbReference>
<dbReference type="AlphaFoldDB" id="A0A5E4G996"/>
<evidence type="ECO:0000256" key="1">
    <source>
        <dbReference type="SAM" id="MobiDB-lite"/>
    </source>
</evidence>
<evidence type="ECO:0000313" key="6">
    <source>
        <dbReference type="Proteomes" id="UP001054821"/>
    </source>
</evidence>
<name>A0A5E4G996_PRUDU</name>
<feature type="region of interest" description="Disordered" evidence="1">
    <location>
        <begin position="169"/>
        <end position="208"/>
    </location>
</feature>
<reference evidence="2 6" key="3">
    <citation type="journal article" date="2022" name="G3 (Bethesda)">
        <title>Whole-genome sequence and methylome profiling of the almond [Prunus dulcis (Mill.) D.A. Webb] cultivar 'Nonpareil'.</title>
        <authorList>
            <person name="D'Amico-Willman K.M."/>
            <person name="Ouma W.Z."/>
            <person name="Meulia T."/>
            <person name="Sideli G.M."/>
            <person name="Gradziel T.M."/>
            <person name="Fresnedo-Ramirez J."/>
        </authorList>
    </citation>
    <scope>NUCLEOTIDE SEQUENCE [LARGE SCALE GENOMIC DNA]</scope>
    <source>
        <strain evidence="2">Clone GOH B32 T37-40</strain>
    </source>
</reference>
<proteinExistence type="predicted"/>
<organism evidence="4 5">
    <name type="scientific">Prunus dulcis</name>
    <name type="common">Almond</name>
    <name type="synonym">Amygdalus dulcis</name>
    <dbReference type="NCBI Taxonomy" id="3755"/>
    <lineage>
        <taxon>Eukaryota</taxon>
        <taxon>Viridiplantae</taxon>
        <taxon>Streptophyta</taxon>
        <taxon>Embryophyta</taxon>
        <taxon>Tracheophyta</taxon>
        <taxon>Spermatophyta</taxon>
        <taxon>Magnoliopsida</taxon>
        <taxon>eudicotyledons</taxon>
        <taxon>Gunneridae</taxon>
        <taxon>Pentapetalae</taxon>
        <taxon>rosids</taxon>
        <taxon>fabids</taxon>
        <taxon>Rosales</taxon>
        <taxon>Rosaceae</taxon>
        <taxon>Amygdaloideae</taxon>
        <taxon>Amygdaleae</taxon>
        <taxon>Prunus</taxon>
    </lineage>
</organism>
<accession>A0A5E4G996</accession>
<gene>
    <name evidence="4" type="ORF">ALMOND_2B000702</name>
    <name evidence="2" type="ORF">L3X38_040734</name>
    <name evidence="3" type="ORF">L3X38_045478</name>
</gene>
<evidence type="ECO:0000313" key="5">
    <source>
        <dbReference type="Proteomes" id="UP000327085"/>
    </source>
</evidence>
<protein>
    <submittedName>
        <fullName evidence="4">Uncharacterized protein</fullName>
    </submittedName>
</protein>
<reference evidence="4" key="1">
    <citation type="submission" date="2019-07" db="EMBL/GenBank/DDBJ databases">
        <authorList>
            <person name="Alioto T."/>
            <person name="Alioto T."/>
            <person name="Gomez Garrido J."/>
        </authorList>
    </citation>
    <scope>NUCLEOTIDE SEQUENCE</scope>
</reference>
<evidence type="ECO:0000313" key="3">
    <source>
        <dbReference type="EMBL" id="KAI5310955.1"/>
    </source>
</evidence>